<evidence type="ECO:0000313" key="7">
    <source>
        <dbReference type="EMBL" id="QQP92272.1"/>
    </source>
</evidence>
<evidence type="ECO:0000256" key="1">
    <source>
        <dbReference type="ARBA" id="ARBA00005959"/>
    </source>
</evidence>
<evidence type="ECO:0000256" key="3">
    <source>
        <dbReference type="ARBA" id="ARBA00023002"/>
    </source>
</evidence>
<evidence type="ECO:0000256" key="5">
    <source>
        <dbReference type="HAMAP-Rule" id="MF_00956"/>
    </source>
</evidence>
<comment type="pathway">
    <text evidence="5">Nucleotide-sugar biosynthesis; GDP-L-fucose biosynthesis via de novo pathway; GDP-L-fucose from GDP-alpha-D-mannose: step 2/2.</text>
</comment>
<dbReference type="InterPro" id="IPR036291">
    <property type="entry name" value="NAD(P)-bd_dom_sf"/>
</dbReference>
<gene>
    <name evidence="5" type="primary">fcl</name>
    <name evidence="7" type="ORF">IGS68_02265</name>
</gene>
<dbReference type="InterPro" id="IPR001509">
    <property type="entry name" value="Epimerase_deHydtase"/>
</dbReference>
<feature type="binding site" evidence="5">
    <location>
        <position position="178"/>
    </location>
    <ligand>
        <name>NADP(+)</name>
        <dbReference type="ChEBI" id="CHEBI:58349"/>
    </ligand>
</feature>
<organism evidence="7 8">
    <name type="scientific">Skermanella cutis</name>
    <dbReference type="NCBI Taxonomy" id="2775420"/>
    <lineage>
        <taxon>Bacteria</taxon>
        <taxon>Pseudomonadati</taxon>
        <taxon>Pseudomonadota</taxon>
        <taxon>Alphaproteobacteria</taxon>
        <taxon>Rhodospirillales</taxon>
        <taxon>Azospirillaceae</taxon>
        <taxon>Skermanella</taxon>
    </lineage>
</organism>
<dbReference type="InterPro" id="IPR028614">
    <property type="entry name" value="GDP_fucose/colitose_synth"/>
</dbReference>
<keyword evidence="5" id="KW-0511">Multifunctional enzyme</keyword>
<feature type="site" description="Important for catalytic activity" evidence="5">
    <location>
        <position position="106"/>
    </location>
</feature>
<proteinExistence type="inferred from homology"/>
<feature type="binding site" evidence="5">
    <location>
        <position position="268"/>
    </location>
    <ligand>
        <name>substrate</name>
    </ligand>
</feature>
<dbReference type="EC" id="1.1.1.271" evidence="5"/>
<dbReference type="Gene3D" id="3.90.25.10">
    <property type="entry name" value="UDP-galactose 4-epimerase, domain 1"/>
    <property type="match status" value="1"/>
</dbReference>
<feature type="binding site" evidence="5">
    <location>
        <begin position="162"/>
        <end position="165"/>
    </location>
    <ligand>
        <name>NADP(+)</name>
        <dbReference type="ChEBI" id="CHEBI:58349"/>
    </ligand>
</feature>
<evidence type="ECO:0000259" key="6">
    <source>
        <dbReference type="Pfam" id="PF01370"/>
    </source>
</evidence>
<keyword evidence="4 5" id="KW-0413">Isomerase</keyword>
<sequence>MAGRKVWVAGHRGMVGSAIVRRLAAEDCEILTVDRDALDLRRQAEVEDWVRSRRPDAVFLAAAQVGGIHANGTRPADFIYDNLAIEANVIHAAHLAGVAKLLFLGSSCIYPKLAPQPMGEDALLTGPLEETNQWYAVAKIAGIRLCQAYRLQHGRDFISAMPTNLYGINDNFDLMSSHVLPALLRRIHAARRDGRDRVEVWGTGAPRREFLNVDDLADACLFMMKHYTGRDHLNVGFGKDISIRGLAGMIAEIVGFEGGFVFDASRPDGPPRKALDISRLSGLGWKASIGLRDGIAATYAWFLDNHPAA</sequence>
<feature type="binding site" evidence="5">
    <location>
        <position position="208"/>
    </location>
    <ligand>
        <name>substrate</name>
    </ligand>
</feature>
<evidence type="ECO:0000256" key="4">
    <source>
        <dbReference type="ARBA" id="ARBA00023235"/>
    </source>
</evidence>
<dbReference type="PANTHER" id="PTHR43238:SF1">
    <property type="entry name" value="GDP-L-FUCOSE SYNTHASE"/>
    <property type="match status" value="1"/>
</dbReference>
<accession>A0ABX7BD01</accession>
<comment type="function">
    <text evidence="5">Catalyzes the two-step NADP-dependent conversion of GDP-4-dehydro-6-deoxy-D-mannose to GDP-fucose, involving an epimerase and a reductase reaction.</text>
</comment>
<comment type="catalytic activity">
    <reaction evidence="5">
        <text>GDP-beta-L-fucose + NADP(+) = GDP-4-dehydro-alpha-D-rhamnose + NADPH + H(+)</text>
        <dbReference type="Rhea" id="RHEA:18885"/>
        <dbReference type="ChEBI" id="CHEBI:15378"/>
        <dbReference type="ChEBI" id="CHEBI:57273"/>
        <dbReference type="ChEBI" id="CHEBI:57783"/>
        <dbReference type="ChEBI" id="CHEBI:57964"/>
        <dbReference type="ChEBI" id="CHEBI:58349"/>
        <dbReference type="EC" id="1.1.1.271"/>
    </reaction>
</comment>
<feature type="binding site" evidence="5">
    <location>
        <begin position="104"/>
        <end position="107"/>
    </location>
    <ligand>
        <name>NADP(+)</name>
        <dbReference type="ChEBI" id="CHEBI:58349"/>
    </ligand>
</feature>
<reference evidence="7" key="1">
    <citation type="submission" date="2021-02" db="EMBL/GenBank/DDBJ databases">
        <title>Skermanella TT6 skin isolate.</title>
        <authorList>
            <person name="Lee K."/>
            <person name="Ganzorig M."/>
        </authorList>
    </citation>
    <scope>NUCLEOTIDE SEQUENCE</scope>
    <source>
        <strain evidence="7">TT6</strain>
    </source>
</reference>
<feature type="active site" description="Proton donor/acceptor" evidence="5">
    <location>
        <position position="135"/>
    </location>
</feature>
<keyword evidence="8" id="KW-1185">Reference proteome</keyword>
<dbReference type="SUPFAM" id="SSF51735">
    <property type="entry name" value="NAD(P)-binding Rossmann-fold domains"/>
    <property type="match status" value="1"/>
</dbReference>
<protein>
    <recommendedName>
        <fullName evidence="5">GDP-L-fucose synthase</fullName>
        <ecNumber evidence="5">1.1.1.271</ecNumber>
    </recommendedName>
    <alternativeName>
        <fullName evidence="5">GDP-4-keto-6-deoxy-D-mannose-3,5-epimerase-4-reductase</fullName>
    </alternativeName>
</protein>
<feature type="site" description="Important for catalytic activity" evidence="5">
    <location>
        <position position="108"/>
    </location>
</feature>
<dbReference type="EMBL" id="CP067420">
    <property type="protein sequence ID" value="QQP92272.1"/>
    <property type="molecule type" value="Genomic_DNA"/>
</dbReference>
<dbReference type="CDD" id="cd05239">
    <property type="entry name" value="GDP_FS_SDR_e"/>
    <property type="match status" value="1"/>
</dbReference>
<dbReference type="HAMAP" id="MF_00956">
    <property type="entry name" value="GDP_fucose_synth"/>
    <property type="match status" value="1"/>
</dbReference>
<dbReference type="Pfam" id="PF01370">
    <property type="entry name" value="Epimerase"/>
    <property type="match status" value="1"/>
</dbReference>
<feature type="binding site" evidence="5">
    <location>
        <position position="186"/>
    </location>
    <ligand>
        <name>substrate</name>
    </ligand>
</feature>
<comment type="similarity">
    <text evidence="1 5">Belongs to the NAD(P)-dependent epimerase/dehydratase family. Fucose synthase subfamily.</text>
</comment>
<feature type="binding site" evidence="5">
    <location>
        <begin position="10"/>
        <end position="16"/>
    </location>
    <ligand>
        <name>NADP(+)</name>
        <dbReference type="ChEBI" id="CHEBI:58349"/>
    </ligand>
</feature>
<dbReference type="PANTHER" id="PTHR43238">
    <property type="entry name" value="GDP-L-FUCOSE SYNTHASE"/>
    <property type="match status" value="1"/>
</dbReference>
<feature type="binding site" evidence="5">
    <location>
        <position position="201"/>
    </location>
    <ligand>
        <name>substrate</name>
    </ligand>
</feature>
<keyword evidence="2 5" id="KW-0521">NADP</keyword>
<evidence type="ECO:0000313" key="8">
    <source>
        <dbReference type="Proteomes" id="UP000595197"/>
    </source>
</evidence>
<evidence type="ECO:0000256" key="2">
    <source>
        <dbReference type="ARBA" id="ARBA00022857"/>
    </source>
</evidence>
<keyword evidence="3 5" id="KW-0560">Oxidoreductase</keyword>
<feature type="binding site" evidence="5">
    <location>
        <position position="139"/>
    </location>
    <ligand>
        <name>NADP(+)</name>
        <dbReference type="ChEBI" id="CHEBI:58349"/>
    </ligand>
</feature>
<feature type="domain" description="NAD-dependent epimerase/dehydratase" evidence="6">
    <location>
        <begin position="7"/>
        <end position="236"/>
    </location>
</feature>
<name>A0ABX7BD01_9PROT</name>
<dbReference type="Gene3D" id="3.40.50.720">
    <property type="entry name" value="NAD(P)-binding Rossmann-like Domain"/>
    <property type="match status" value="1"/>
</dbReference>
<dbReference type="Proteomes" id="UP000595197">
    <property type="component" value="Chromosome"/>
</dbReference>